<evidence type="ECO:0000256" key="5">
    <source>
        <dbReference type="ARBA" id="ARBA00022927"/>
    </source>
</evidence>
<evidence type="ECO:0000256" key="1">
    <source>
        <dbReference type="ARBA" id="ARBA00004308"/>
    </source>
</evidence>
<proteinExistence type="inferred from homology"/>
<comment type="similarity">
    <text evidence="2">Belongs to the adaptor complexes large subunit family.</text>
</comment>
<reference evidence="8" key="1">
    <citation type="submission" date="2019-05" db="EMBL/GenBank/DDBJ databases">
        <title>Annotation for the trematode Fasciolopsis buski.</title>
        <authorList>
            <person name="Choi Y.-J."/>
        </authorList>
    </citation>
    <scope>NUCLEOTIDE SEQUENCE</scope>
    <source>
        <strain evidence="8">HT</strain>
        <tissue evidence="8">Whole worm</tissue>
    </source>
</reference>
<dbReference type="GO" id="GO:0030123">
    <property type="term" value="C:AP-3 adaptor complex"/>
    <property type="evidence" value="ECO:0007669"/>
    <property type="project" value="InterPro"/>
</dbReference>
<keyword evidence="5" id="KW-0653">Protein transport</keyword>
<evidence type="ECO:0000256" key="3">
    <source>
        <dbReference type="ARBA" id="ARBA00022448"/>
    </source>
</evidence>
<organism evidence="8 9">
    <name type="scientific">Fasciolopsis buskii</name>
    <dbReference type="NCBI Taxonomy" id="27845"/>
    <lineage>
        <taxon>Eukaryota</taxon>
        <taxon>Metazoa</taxon>
        <taxon>Spiralia</taxon>
        <taxon>Lophotrochozoa</taxon>
        <taxon>Platyhelminthes</taxon>
        <taxon>Trematoda</taxon>
        <taxon>Digenea</taxon>
        <taxon>Plagiorchiida</taxon>
        <taxon>Echinostomata</taxon>
        <taxon>Echinostomatoidea</taxon>
        <taxon>Fasciolidae</taxon>
        <taxon>Fasciolopsis</taxon>
    </lineage>
</organism>
<gene>
    <name evidence="8" type="ORF">FBUS_05459</name>
</gene>
<evidence type="ECO:0000313" key="8">
    <source>
        <dbReference type="EMBL" id="KAA0190393.1"/>
    </source>
</evidence>
<keyword evidence="3" id="KW-0813">Transport</keyword>
<keyword evidence="7" id="KW-0812">Transmembrane</keyword>
<dbReference type="AlphaFoldDB" id="A0A8E0RQA5"/>
<feature type="transmembrane region" description="Helical" evidence="7">
    <location>
        <begin position="296"/>
        <end position="318"/>
    </location>
</feature>
<protein>
    <submittedName>
        <fullName evidence="8">AP-3 complex subunit delta</fullName>
    </submittedName>
</protein>
<evidence type="ECO:0000313" key="9">
    <source>
        <dbReference type="Proteomes" id="UP000728185"/>
    </source>
</evidence>
<evidence type="ECO:0000256" key="4">
    <source>
        <dbReference type="ARBA" id="ARBA00022737"/>
    </source>
</evidence>
<dbReference type="PANTHER" id="PTHR22781">
    <property type="entry name" value="DELTA ADAPTIN-RELATED"/>
    <property type="match status" value="1"/>
</dbReference>
<comment type="caution">
    <text evidence="8">The sequence shown here is derived from an EMBL/GenBank/DDBJ whole genome shotgun (WGS) entry which is preliminary data.</text>
</comment>
<dbReference type="PANTHER" id="PTHR22781:SF12">
    <property type="entry name" value="AP-3 COMPLEX SUBUNIT DELTA-1"/>
    <property type="match status" value="1"/>
</dbReference>
<sequence length="340" mass="37932">MLTIETVREQFFIFSQILASRQLEHPRRVLEDMISTATQLTGLPGHVQSALVMNTFKLYCSLCHAWTEETTIQQEGIVSVSDESSTVYKLLDRLLELTNFLMDKFTLFVHSPDLEVQDRAVSLHQLLCLINRRLLKFQSILCSIMPQFTSDIAIPSADHSDALDSIGPENGSITKSISLAPAIITSVTSLVQELNNLFAGEINPVAPKAQCKVPVPDGLNLNEWINPPVHTAYKMIDFSVGRHSELSEFLSVKSKCFGTITQTTGISGGEIFSGLSSNSPKKVLTAEQLGEVSLRMIMVEAISTFLMLDFVFLILFFYGGMHLLRYLCEVSFMNGYFIYL</sequence>
<name>A0A8E0RQA5_9TREM</name>
<dbReference type="EMBL" id="LUCM01007123">
    <property type="protein sequence ID" value="KAA0190393.1"/>
    <property type="molecule type" value="Genomic_DNA"/>
</dbReference>
<keyword evidence="6 7" id="KW-0472">Membrane</keyword>
<evidence type="ECO:0000256" key="2">
    <source>
        <dbReference type="ARBA" id="ARBA00006613"/>
    </source>
</evidence>
<dbReference type="Proteomes" id="UP000728185">
    <property type="component" value="Unassembled WGS sequence"/>
</dbReference>
<keyword evidence="9" id="KW-1185">Reference proteome</keyword>
<dbReference type="InterPro" id="IPR017105">
    <property type="entry name" value="AP3_complex_dsu"/>
</dbReference>
<evidence type="ECO:0000256" key="7">
    <source>
        <dbReference type="SAM" id="Phobius"/>
    </source>
</evidence>
<dbReference type="GO" id="GO:0006896">
    <property type="term" value="P:Golgi to vacuole transport"/>
    <property type="evidence" value="ECO:0007669"/>
    <property type="project" value="TreeGrafter"/>
</dbReference>
<dbReference type="GO" id="GO:0010008">
    <property type="term" value="C:endosome membrane"/>
    <property type="evidence" value="ECO:0007669"/>
    <property type="project" value="TreeGrafter"/>
</dbReference>
<accession>A0A8E0RQA5</accession>
<dbReference type="GO" id="GO:0006623">
    <property type="term" value="P:protein targeting to vacuole"/>
    <property type="evidence" value="ECO:0007669"/>
    <property type="project" value="TreeGrafter"/>
</dbReference>
<dbReference type="InterPro" id="IPR011989">
    <property type="entry name" value="ARM-like"/>
</dbReference>
<evidence type="ECO:0000256" key="6">
    <source>
        <dbReference type="ARBA" id="ARBA00023136"/>
    </source>
</evidence>
<keyword evidence="4" id="KW-0677">Repeat</keyword>
<dbReference type="OrthoDB" id="10264595at2759"/>
<keyword evidence="7" id="KW-1133">Transmembrane helix</keyword>
<dbReference type="Gene3D" id="1.25.10.10">
    <property type="entry name" value="Leucine-rich Repeat Variant"/>
    <property type="match status" value="1"/>
</dbReference>
<comment type="subcellular location">
    <subcellularLocation>
        <location evidence="1">Endomembrane system</location>
    </subcellularLocation>
</comment>